<comment type="similarity">
    <text evidence="3 4">Belongs to the bacterial glucokinase family.</text>
</comment>
<evidence type="ECO:0000256" key="3">
    <source>
        <dbReference type="HAMAP-Rule" id="MF_00524"/>
    </source>
</evidence>
<dbReference type="PANTHER" id="PTHR47363:SF1">
    <property type="entry name" value="GLUCOKINASE"/>
    <property type="match status" value="1"/>
</dbReference>
<dbReference type="GO" id="GO:0005536">
    <property type="term" value="F:D-glucose binding"/>
    <property type="evidence" value="ECO:0007669"/>
    <property type="project" value="InterPro"/>
</dbReference>
<organism evidence="5 6">
    <name type="scientific">Filimonas effusa</name>
    <dbReference type="NCBI Taxonomy" id="2508721"/>
    <lineage>
        <taxon>Bacteria</taxon>
        <taxon>Pseudomonadati</taxon>
        <taxon>Bacteroidota</taxon>
        <taxon>Chitinophagia</taxon>
        <taxon>Chitinophagales</taxon>
        <taxon>Chitinophagaceae</taxon>
        <taxon>Filimonas</taxon>
    </lineage>
</organism>
<proteinExistence type="inferred from homology"/>
<dbReference type="Proteomes" id="UP000290545">
    <property type="component" value="Unassembled WGS sequence"/>
</dbReference>
<feature type="binding site" evidence="3">
    <location>
        <begin position="31"/>
        <end position="36"/>
    </location>
    <ligand>
        <name>ATP</name>
        <dbReference type="ChEBI" id="CHEBI:30616"/>
    </ligand>
</feature>
<dbReference type="InterPro" id="IPR003836">
    <property type="entry name" value="Glucokinase"/>
</dbReference>
<evidence type="ECO:0000256" key="1">
    <source>
        <dbReference type="ARBA" id="ARBA00022679"/>
    </source>
</evidence>
<keyword evidence="3" id="KW-0963">Cytoplasm</keyword>
<dbReference type="InterPro" id="IPR043129">
    <property type="entry name" value="ATPase_NBD"/>
</dbReference>
<evidence type="ECO:0000313" key="5">
    <source>
        <dbReference type="EMBL" id="RXK84000.1"/>
    </source>
</evidence>
<dbReference type="OrthoDB" id="9800595at2"/>
<dbReference type="GO" id="GO:0004340">
    <property type="term" value="F:glucokinase activity"/>
    <property type="evidence" value="ECO:0007669"/>
    <property type="project" value="UniProtKB-UniRule"/>
</dbReference>
<dbReference type="HAMAP" id="MF_00524">
    <property type="entry name" value="Glucokinase"/>
    <property type="match status" value="1"/>
</dbReference>
<dbReference type="GO" id="GO:0005524">
    <property type="term" value="F:ATP binding"/>
    <property type="evidence" value="ECO:0007669"/>
    <property type="project" value="UniProtKB-UniRule"/>
</dbReference>
<keyword evidence="6" id="KW-1185">Reference proteome</keyword>
<name>A0A4Q1D613_9BACT</name>
<dbReference type="EMBL" id="SDHZ01000002">
    <property type="protein sequence ID" value="RXK84000.1"/>
    <property type="molecule type" value="Genomic_DNA"/>
</dbReference>
<dbReference type="Gene3D" id="3.40.367.20">
    <property type="match status" value="1"/>
</dbReference>
<dbReference type="AlphaFoldDB" id="A0A4Q1D613"/>
<evidence type="ECO:0000256" key="4">
    <source>
        <dbReference type="RuleBase" id="RU004046"/>
    </source>
</evidence>
<dbReference type="NCBIfam" id="TIGR00749">
    <property type="entry name" value="glk"/>
    <property type="match status" value="1"/>
</dbReference>
<comment type="subcellular location">
    <subcellularLocation>
        <location evidence="3">Cytoplasm</location>
    </subcellularLocation>
</comment>
<dbReference type="Gene3D" id="3.30.420.40">
    <property type="match status" value="1"/>
</dbReference>
<dbReference type="SUPFAM" id="SSF53067">
    <property type="entry name" value="Actin-like ATPase domain"/>
    <property type="match status" value="1"/>
</dbReference>
<comment type="caution">
    <text evidence="5">The sequence shown here is derived from an EMBL/GenBank/DDBJ whole genome shotgun (WGS) entry which is preliminary data.</text>
</comment>
<keyword evidence="3" id="KW-0067">ATP-binding</keyword>
<keyword evidence="1 3" id="KW-0808">Transferase</keyword>
<keyword evidence="2 3" id="KW-0418">Kinase</keyword>
<gene>
    <name evidence="3 5" type="primary">glk</name>
    <name evidence="5" type="ORF">ESB13_17355</name>
</gene>
<protein>
    <recommendedName>
        <fullName evidence="3">Glucokinase</fullName>
        <ecNumber evidence="3">2.7.1.2</ecNumber>
    </recommendedName>
    <alternativeName>
        <fullName evidence="3">Glucose kinase</fullName>
    </alternativeName>
</protein>
<evidence type="ECO:0000313" key="6">
    <source>
        <dbReference type="Proteomes" id="UP000290545"/>
    </source>
</evidence>
<dbReference type="PANTHER" id="PTHR47363">
    <property type="entry name" value="GLUCOKINASE"/>
    <property type="match status" value="1"/>
</dbReference>
<evidence type="ECO:0000256" key="2">
    <source>
        <dbReference type="ARBA" id="ARBA00022777"/>
    </source>
</evidence>
<dbReference type="GO" id="GO:0005737">
    <property type="term" value="C:cytoplasm"/>
    <property type="evidence" value="ECO:0007669"/>
    <property type="project" value="UniProtKB-SubCell"/>
</dbReference>
<accession>A0A4Q1D613</accession>
<reference evidence="5 6" key="1">
    <citation type="submission" date="2019-01" db="EMBL/GenBank/DDBJ databases">
        <title>Filimonas sp. strain TTM-71.</title>
        <authorList>
            <person name="Chen W.-M."/>
        </authorList>
    </citation>
    <scope>NUCLEOTIDE SEQUENCE [LARGE SCALE GENOMIC DNA]</scope>
    <source>
        <strain evidence="5 6">TTM-71</strain>
    </source>
</reference>
<dbReference type="Pfam" id="PF02685">
    <property type="entry name" value="Glucokinase"/>
    <property type="match status" value="1"/>
</dbReference>
<keyword evidence="3" id="KW-0547">Nucleotide-binding</keyword>
<comment type="catalytic activity">
    <reaction evidence="3">
        <text>D-glucose + ATP = D-glucose 6-phosphate + ADP + H(+)</text>
        <dbReference type="Rhea" id="RHEA:17825"/>
        <dbReference type="ChEBI" id="CHEBI:4167"/>
        <dbReference type="ChEBI" id="CHEBI:15378"/>
        <dbReference type="ChEBI" id="CHEBI:30616"/>
        <dbReference type="ChEBI" id="CHEBI:61548"/>
        <dbReference type="ChEBI" id="CHEBI:456216"/>
        <dbReference type="EC" id="2.7.1.2"/>
    </reaction>
</comment>
<dbReference type="EC" id="2.7.1.2" evidence="3"/>
<keyword evidence="3" id="KW-0324">Glycolysis</keyword>
<dbReference type="CDD" id="cd24008">
    <property type="entry name" value="ASKHA_NBD_GLK"/>
    <property type="match status" value="1"/>
</dbReference>
<sequence length="354" mass="39237">MLTHLKKNVLIRIAFNNSSSDSRDHRKVLAADVGGTKVNMALCHVKDKSVEVLHEVKYASQDYKSFNDIIGAFLAEEGVEKPDTIGIGVAGPVIDNRVELTNLSWVISAEELALRTGVKHVAIINDLEATAYGLTCLSEEDVCTLHPGETWHAGNGAIIAPGTGLGEAGLFWDGKGYHPFATEGGHCEFAPREEIDAQLFSYLKIKHRRVSWEHVVAGPGIYRIYYFLRDVLNREEPEWLRKEIKEKGDPSAVISKAGLEKKAPICEEVMQLYVQQLAREASILVQKMKATGGLFIGGGIPPKILPLLQEPLFYETFRDCGRMQDLVEKVPVRVILNDKTALYGAAFYGAYAWQ</sequence>
<dbReference type="GO" id="GO:0006096">
    <property type="term" value="P:glycolytic process"/>
    <property type="evidence" value="ECO:0007669"/>
    <property type="project" value="UniProtKB-UniRule"/>
</dbReference>